<name>A0A166BNC8_9AGAM</name>
<feature type="compositionally biased region" description="Basic and acidic residues" evidence="1">
    <location>
        <begin position="18"/>
        <end position="31"/>
    </location>
</feature>
<dbReference type="AlphaFoldDB" id="A0A166BNC8"/>
<gene>
    <name evidence="2" type="ORF">SISSUDRAFT_1049716</name>
</gene>
<evidence type="ECO:0000313" key="2">
    <source>
        <dbReference type="EMBL" id="KZT36572.1"/>
    </source>
</evidence>
<feature type="region of interest" description="Disordered" evidence="1">
    <location>
        <begin position="1"/>
        <end position="31"/>
    </location>
</feature>
<evidence type="ECO:0000256" key="1">
    <source>
        <dbReference type="SAM" id="MobiDB-lite"/>
    </source>
</evidence>
<feature type="compositionally biased region" description="Acidic residues" evidence="1">
    <location>
        <begin position="87"/>
        <end position="99"/>
    </location>
</feature>
<feature type="region of interest" description="Disordered" evidence="1">
    <location>
        <begin position="65"/>
        <end position="108"/>
    </location>
</feature>
<organism evidence="2 3">
    <name type="scientific">Sistotremastrum suecicum HHB10207 ss-3</name>
    <dbReference type="NCBI Taxonomy" id="1314776"/>
    <lineage>
        <taxon>Eukaryota</taxon>
        <taxon>Fungi</taxon>
        <taxon>Dikarya</taxon>
        <taxon>Basidiomycota</taxon>
        <taxon>Agaricomycotina</taxon>
        <taxon>Agaricomycetes</taxon>
        <taxon>Sistotremastrales</taxon>
        <taxon>Sistotremastraceae</taxon>
        <taxon>Sistotremastrum</taxon>
    </lineage>
</organism>
<accession>A0A166BNC8</accession>
<proteinExistence type="predicted"/>
<keyword evidence="3" id="KW-1185">Reference proteome</keyword>
<dbReference type="EMBL" id="KV428104">
    <property type="protein sequence ID" value="KZT36572.1"/>
    <property type="molecule type" value="Genomic_DNA"/>
</dbReference>
<dbReference type="Proteomes" id="UP000076798">
    <property type="component" value="Unassembled WGS sequence"/>
</dbReference>
<reference evidence="2 3" key="1">
    <citation type="journal article" date="2016" name="Mol. Biol. Evol.">
        <title>Comparative Genomics of Early-Diverging Mushroom-Forming Fungi Provides Insights into the Origins of Lignocellulose Decay Capabilities.</title>
        <authorList>
            <person name="Nagy L.G."/>
            <person name="Riley R."/>
            <person name="Tritt A."/>
            <person name="Adam C."/>
            <person name="Daum C."/>
            <person name="Floudas D."/>
            <person name="Sun H."/>
            <person name="Yadav J.S."/>
            <person name="Pangilinan J."/>
            <person name="Larsson K.H."/>
            <person name="Matsuura K."/>
            <person name="Barry K."/>
            <person name="Labutti K."/>
            <person name="Kuo R."/>
            <person name="Ohm R.A."/>
            <person name="Bhattacharya S.S."/>
            <person name="Shirouzu T."/>
            <person name="Yoshinaga Y."/>
            <person name="Martin F.M."/>
            <person name="Grigoriev I.V."/>
            <person name="Hibbett D.S."/>
        </authorList>
    </citation>
    <scope>NUCLEOTIDE SEQUENCE [LARGE SCALE GENOMIC DNA]</scope>
    <source>
        <strain evidence="2 3">HHB10207 ss-3</strain>
    </source>
</reference>
<protein>
    <submittedName>
        <fullName evidence="2">Uncharacterized protein</fullName>
    </submittedName>
</protein>
<evidence type="ECO:0000313" key="3">
    <source>
        <dbReference type="Proteomes" id="UP000076798"/>
    </source>
</evidence>
<sequence length="108" mass="12017">MTTTKGILRTFTRPKPKANYDKSKTPRQKDLRSQPITNFFKKKKKSTLSVNAGCSKKTQATTIAASSLRKRKPTVLSPTPVDLTLSSDEDEPTPDDITPEEMTSIPCF</sequence>